<dbReference type="PANTHER" id="PTHR46401:SF2">
    <property type="entry name" value="GLYCOSYLTRANSFERASE WBBK-RELATED"/>
    <property type="match status" value="1"/>
</dbReference>
<organism evidence="3 4">
    <name type="scientific">Mesorhizobium loti R88b</name>
    <dbReference type="NCBI Taxonomy" id="935548"/>
    <lineage>
        <taxon>Bacteria</taxon>
        <taxon>Pseudomonadati</taxon>
        <taxon>Pseudomonadota</taxon>
        <taxon>Alphaproteobacteria</taxon>
        <taxon>Hyphomicrobiales</taxon>
        <taxon>Phyllobacteriaceae</taxon>
        <taxon>Mesorhizobium</taxon>
    </lineage>
</organism>
<evidence type="ECO:0000256" key="1">
    <source>
        <dbReference type="ARBA" id="ARBA00022679"/>
    </source>
</evidence>
<protein>
    <submittedName>
        <fullName evidence="3">Glycosyltransferase family 1 protein</fullName>
    </submittedName>
</protein>
<evidence type="ECO:0000259" key="2">
    <source>
        <dbReference type="Pfam" id="PF00534"/>
    </source>
</evidence>
<reference evidence="3 4" key="1">
    <citation type="submission" date="2018-10" db="EMBL/GenBank/DDBJ databases">
        <authorList>
            <person name="Perry B.J."/>
            <person name="Sullivan J.T."/>
            <person name="Murphy R.J.T."/>
            <person name="Ramsay J.P."/>
            <person name="Ronson C.W."/>
        </authorList>
    </citation>
    <scope>NUCLEOTIDE SEQUENCE [LARGE SCALE GENOMIC DNA]</scope>
    <source>
        <strain evidence="3 4">R88b</strain>
    </source>
</reference>
<gene>
    <name evidence="3" type="ORF">EB235_16255</name>
</gene>
<dbReference type="InterPro" id="IPR001296">
    <property type="entry name" value="Glyco_trans_1"/>
</dbReference>
<dbReference type="GO" id="GO:0009103">
    <property type="term" value="P:lipopolysaccharide biosynthetic process"/>
    <property type="evidence" value="ECO:0007669"/>
    <property type="project" value="TreeGrafter"/>
</dbReference>
<dbReference type="Proteomes" id="UP000503017">
    <property type="component" value="Chromosome"/>
</dbReference>
<dbReference type="AlphaFoldDB" id="A0A6M7WQJ3"/>
<dbReference type="SUPFAM" id="SSF53756">
    <property type="entry name" value="UDP-Glycosyltransferase/glycogen phosphorylase"/>
    <property type="match status" value="1"/>
</dbReference>
<dbReference type="RefSeq" id="WP_027030025.1">
    <property type="nucleotide sequence ID" value="NZ_CP033367.1"/>
</dbReference>
<evidence type="ECO:0000313" key="4">
    <source>
        <dbReference type="Proteomes" id="UP000503017"/>
    </source>
</evidence>
<dbReference type="Gene3D" id="3.40.50.2000">
    <property type="entry name" value="Glycogen Phosphorylase B"/>
    <property type="match status" value="1"/>
</dbReference>
<proteinExistence type="predicted"/>
<dbReference type="Pfam" id="PF00534">
    <property type="entry name" value="Glycos_transf_1"/>
    <property type="match status" value="1"/>
</dbReference>
<name>A0A6M7WQJ3_RHILI</name>
<keyword evidence="1 3" id="KW-0808">Transferase</keyword>
<sequence>MKTLYIDASLPFRWGPHPPVGIPRVETALIRQALRWKASPVGFFIVDKWGQGQRLDEAELRYLRRLVNGDLPQPIGDEGSSYLARLWKVLSIMREAPFACGREFDRVAAGFLSGCEKRRGVKFQLSKTAIRLFKIVKSALRPSRLDTGDPLQDENALCFLSSASVHELAARKPMAKARCGIFTLMHDLIPIDFPQYVGPHHARGFVRNTAWQLENARLLVCVSKYTADRVKCHAKASGLRLMPQVAVASPGAFLREGVADRGMSTERRKRERKFVLYCSTIEIRKNHILLLKVWHRLLPLLGERLPTLTLCGRWGWMYEELTAFMAEHPELNDHVQFRSNLSDRELAELYRDAEFSVYPSAVEGWGLGAAECLDFGLPVLISDAPSLTEATQGLMPTLPANDVEAWCAAVTRACTDPVWLAELRHTIATRYRPIREREFFATMVGHVAAIDAVAEANPAAEIASDDLAPRIYGPHPVVAGQARQPSVLAADVFRRA</sequence>
<accession>A0A6M7WQJ3</accession>
<evidence type="ECO:0000313" key="3">
    <source>
        <dbReference type="EMBL" id="QKD02869.1"/>
    </source>
</evidence>
<dbReference type="EMBL" id="CP033367">
    <property type="protein sequence ID" value="QKD02869.1"/>
    <property type="molecule type" value="Genomic_DNA"/>
</dbReference>
<dbReference type="GO" id="GO:0016757">
    <property type="term" value="F:glycosyltransferase activity"/>
    <property type="evidence" value="ECO:0007669"/>
    <property type="project" value="InterPro"/>
</dbReference>
<feature type="domain" description="Glycosyl transferase family 1" evidence="2">
    <location>
        <begin position="268"/>
        <end position="426"/>
    </location>
</feature>
<dbReference type="PANTHER" id="PTHR46401">
    <property type="entry name" value="GLYCOSYLTRANSFERASE WBBK-RELATED"/>
    <property type="match status" value="1"/>
</dbReference>